<dbReference type="GO" id="GO:0005874">
    <property type="term" value="C:microtubule"/>
    <property type="evidence" value="ECO:0007669"/>
    <property type="project" value="UniProtKB-KW"/>
</dbReference>
<protein>
    <recommendedName>
        <fullName evidence="5">Spindle pole body component</fullName>
    </recommendedName>
</protein>
<keyword evidence="2 5" id="KW-0963">Cytoplasm</keyword>
<evidence type="ECO:0000259" key="7">
    <source>
        <dbReference type="Pfam" id="PF17681"/>
    </source>
</evidence>
<dbReference type="Proteomes" id="UP000789706">
    <property type="component" value="Unassembled WGS sequence"/>
</dbReference>
<name>A0A9N8W448_9GLOM</name>
<evidence type="ECO:0000256" key="3">
    <source>
        <dbReference type="ARBA" id="ARBA00022701"/>
    </source>
</evidence>
<proteinExistence type="inferred from homology"/>
<dbReference type="EMBL" id="CAJVPK010000218">
    <property type="protein sequence ID" value="CAG8476641.1"/>
    <property type="molecule type" value="Genomic_DNA"/>
</dbReference>
<keyword evidence="4 5" id="KW-0206">Cytoskeleton</keyword>
<comment type="similarity">
    <text evidence="1 5">Belongs to the TUBGCP family.</text>
</comment>
<dbReference type="InterPro" id="IPR042241">
    <property type="entry name" value="GCP_C_sf"/>
</dbReference>
<keyword evidence="3 5" id="KW-0493">Microtubule</keyword>
<dbReference type="GO" id="GO:0043015">
    <property type="term" value="F:gamma-tubulin binding"/>
    <property type="evidence" value="ECO:0007669"/>
    <property type="project" value="InterPro"/>
</dbReference>
<comment type="subcellular location">
    <subcellularLocation>
        <location evidence="5">Cytoplasm</location>
        <location evidence="5">Cytoskeleton</location>
        <location evidence="5">Microtubule organizing center</location>
    </subcellularLocation>
</comment>
<evidence type="ECO:0000256" key="1">
    <source>
        <dbReference type="ARBA" id="ARBA00010337"/>
    </source>
</evidence>
<dbReference type="GO" id="GO:0031122">
    <property type="term" value="P:cytoplasmic microtubule organization"/>
    <property type="evidence" value="ECO:0007669"/>
    <property type="project" value="TreeGrafter"/>
</dbReference>
<dbReference type="Gene3D" id="1.20.120.1900">
    <property type="entry name" value="Gamma-tubulin complex, C-terminal domain"/>
    <property type="match status" value="1"/>
</dbReference>
<sequence length="707" mass="81549">FAIKSFCEEKDFIKAPLNSRVIRSSLSSDNVDKEQKVGTFSLQQQEYYIIEDLLFVMMGLEGKYIEMNLMKNKSEKDQKLEGIIFSVDGTLDPSLKDLTERVLPLATYYISIDTFIEIHSEFEYGFVSHALCAAMRGLLKEYLVLITQLEHQFRSSTSFTLQKLWFYVHPTLHTMTNIHSLILEIREADMEAMDNNVREILMVDGFPRNDNAPQRIKGGGILSILVDRMTNMSGDPATKKLYMYLLSKSSQPYVTMLHSWIYHGEIRDPHDEFMIQEKKQITKENLKVDYNDEYWEKRYTIRENIIPPFLISFKDKILLAGKYINVVRECGIAIKDPHQQLIEDVIGKDDVDRTEVNVNNDVLVAMDELKKPSNQVSLTKLQSLLDLVLRNPSSVAYTDPFKEDVKIGMSSEGLVDQLLHIINLAGMDVNPTNNRTSRLMDTFLIRKEIGKMGDESENEGSEDGERPGYAASIAGSVASSLTGSIIGAALTLDYIVTFPLSLVISRKALTSYQLLFRHLLHLKHVEQLLYNTWTEQAKSFYWRCGSAHPTLEAWKSRVYALRQRMLVFVQQLLYFITSEVLEPQWRNLEDLLSKVSTVDQVLKYHTDFLDTCLKECMLTNAKLLRKFTKNLISLESGSTPFSIDQQERTIYKFEDYFFYHIKLLIDALNFYSATDTIQFLGLVVRLDYNLFYAKHEGSERGDNFNKY</sequence>
<dbReference type="PANTHER" id="PTHR19302:SF13">
    <property type="entry name" value="GAMMA-TUBULIN COMPLEX COMPONENT 2"/>
    <property type="match status" value="1"/>
</dbReference>
<evidence type="ECO:0000256" key="2">
    <source>
        <dbReference type="ARBA" id="ARBA00022490"/>
    </source>
</evidence>
<dbReference type="Pfam" id="PF04130">
    <property type="entry name" value="GCP_C_terminal"/>
    <property type="match status" value="1"/>
</dbReference>
<dbReference type="GO" id="GO:0051225">
    <property type="term" value="P:spindle assembly"/>
    <property type="evidence" value="ECO:0007669"/>
    <property type="project" value="TreeGrafter"/>
</dbReference>
<dbReference type="GO" id="GO:0051011">
    <property type="term" value="F:microtubule minus-end binding"/>
    <property type="evidence" value="ECO:0007669"/>
    <property type="project" value="TreeGrafter"/>
</dbReference>
<comment type="caution">
    <text evidence="8">The sequence shown here is derived from an EMBL/GenBank/DDBJ whole genome shotgun (WGS) entry which is preliminary data.</text>
</comment>
<keyword evidence="9" id="KW-1185">Reference proteome</keyword>
<feature type="non-terminal residue" evidence="8">
    <location>
        <position position="707"/>
    </location>
</feature>
<evidence type="ECO:0000256" key="4">
    <source>
        <dbReference type="ARBA" id="ARBA00023212"/>
    </source>
</evidence>
<dbReference type="OrthoDB" id="2192946at2759"/>
<dbReference type="InterPro" id="IPR040457">
    <property type="entry name" value="GCP_C"/>
</dbReference>
<dbReference type="Pfam" id="PF17681">
    <property type="entry name" value="GCP_N_terminal"/>
    <property type="match status" value="1"/>
</dbReference>
<dbReference type="GO" id="GO:0051321">
    <property type="term" value="P:meiotic cell cycle"/>
    <property type="evidence" value="ECO:0007669"/>
    <property type="project" value="TreeGrafter"/>
</dbReference>
<feature type="domain" description="Gamma tubulin complex component protein N-terminal" evidence="7">
    <location>
        <begin position="50"/>
        <end position="346"/>
    </location>
</feature>
<dbReference type="PANTHER" id="PTHR19302">
    <property type="entry name" value="GAMMA TUBULIN COMPLEX PROTEIN"/>
    <property type="match status" value="1"/>
</dbReference>
<evidence type="ECO:0000313" key="9">
    <source>
        <dbReference type="Proteomes" id="UP000789706"/>
    </source>
</evidence>
<dbReference type="InterPro" id="IPR007259">
    <property type="entry name" value="GCP"/>
</dbReference>
<evidence type="ECO:0000313" key="8">
    <source>
        <dbReference type="EMBL" id="CAG8476641.1"/>
    </source>
</evidence>
<dbReference type="GO" id="GO:0007020">
    <property type="term" value="P:microtubule nucleation"/>
    <property type="evidence" value="ECO:0007669"/>
    <property type="project" value="InterPro"/>
</dbReference>
<reference evidence="8" key="1">
    <citation type="submission" date="2021-06" db="EMBL/GenBank/DDBJ databases">
        <authorList>
            <person name="Kallberg Y."/>
            <person name="Tangrot J."/>
            <person name="Rosling A."/>
        </authorList>
    </citation>
    <scope>NUCLEOTIDE SEQUENCE</scope>
    <source>
        <strain evidence="8">AZ414A</strain>
    </source>
</reference>
<dbReference type="AlphaFoldDB" id="A0A9N8W448"/>
<feature type="domain" description="Gamma tubulin complex component C-terminal" evidence="6">
    <location>
        <begin position="366"/>
        <end position="692"/>
    </location>
</feature>
<organism evidence="8 9">
    <name type="scientific">Diversispora eburnea</name>
    <dbReference type="NCBI Taxonomy" id="1213867"/>
    <lineage>
        <taxon>Eukaryota</taxon>
        <taxon>Fungi</taxon>
        <taxon>Fungi incertae sedis</taxon>
        <taxon>Mucoromycota</taxon>
        <taxon>Glomeromycotina</taxon>
        <taxon>Glomeromycetes</taxon>
        <taxon>Diversisporales</taxon>
        <taxon>Diversisporaceae</taxon>
        <taxon>Diversispora</taxon>
    </lineage>
</organism>
<dbReference type="InterPro" id="IPR041470">
    <property type="entry name" value="GCP_N"/>
</dbReference>
<dbReference type="GO" id="GO:0000922">
    <property type="term" value="C:spindle pole"/>
    <property type="evidence" value="ECO:0007669"/>
    <property type="project" value="InterPro"/>
</dbReference>
<evidence type="ECO:0000256" key="5">
    <source>
        <dbReference type="RuleBase" id="RU363050"/>
    </source>
</evidence>
<accession>A0A9N8W448</accession>
<dbReference type="GO" id="GO:0000278">
    <property type="term" value="P:mitotic cell cycle"/>
    <property type="evidence" value="ECO:0007669"/>
    <property type="project" value="TreeGrafter"/>
</dbReference>
<evidence type="ECO:0000259" key="6">
    <source>
        <dbReference type="Pfam" id="PF04130"/>
    </source>
</evidence>
<gene>
    <name evidence="8" type="ORF">DEBURN_LOCUS3435</name>
</gene>
<dbReference type="GO" id="GO:0000930">
    <property type="term" value="C:gamma-tubulin complex"/>
    <property type="evidence" value="ECO:0007669"/>
    <property type="project" value="TreeGrafter"/>
</dbReference>
<dbReference type="GO" id="GO:0005816">
    <property type="term" value="C:spindle pole body"/>
    <property type="evidence" value="ECO:0007669"/>
    <property type="project" value="UniProtKB-ARBA"/>
</dbReference>